<dbReference type="Proteomes" id="UP000241507">
    <property type="component" value="Chromosome"/>
</dbReference>
<reference evidence="2" key="1">
    <citation type="submission" date="2018-03" db="EMBL/GenBank/DDBJ databases">
        <title>Gramella fulva sp. nov., isolated from a dry surface of tidal flat.</title>
        <authorList>
            <person name="Hwang S.H."/>
            <person name="Hwang W.M."/>
            <person name="Kang K."/>
            <person name="Ahn T.-Y."/>
        </authorList>
    </citation>
    <scope>NUCLEOTIDE SEQUENCE [LARGE SCALE GENOMIC DNA]</scope>
    <source>
        <strain evidence="2">SH35</strain>
    </source>
</reference>
<organism evidence="1 2">
    <name type="scientific">Christiangramia fulva</name>
    <dbReference type="NCBI Taxonomy" id="2126553"/>
    <lineage>
        <taxon>Bacteria</taxon>
        <taxon>Pseudomonadati</taxon>
        <taxon>Bacteroidota</taxon>
        <taxon>Flavobacteriia</taxon>
        <taxon>Flavobacteriales</taxon>
        <taxon>Flavobacteriaceae</taxon>
        <taxon>Christiangramia</taxon>
    </lineage>
</organism>
<accession>A0A2R3Z4I8</accession>
<keyword evidence="2" id="KW-1185">Reference proteome</keyword>
<name>A0A2R3Z4I8_9FLAO</name>
<proteinExistence type="predicted"/>
<evidence type="ECO:0000313" key="1">
    <source>
        <dbReference type="EMBL" id="AVR45171.1"/>
    </source>
</evidence>
<evidence type="ECO:0000313" key="2">
    <source>
        <dbReference type="Proteomes" id="UP000241507"/>
    </source>
</evidence>
<dbReference type="KEGG" id="grs:C7S20_07725"/>
<gene>
    <name evidence="1" type="ORF">C7S20_07725</name>
</gene>
<protein>
    <submittedName>
        <fullName evidence="1">Uncharacterized protein</fullName>
    </submittedName>
</protein>
<dbReference type="AlphaFoldDB" id="A0A2R3Z4I8"/>
<sequence length="121" mass="14091">MRNKKIGKNFLRGFFALSVVLVIFSFSDFPGFSFTPDTNQTELFSASEKNPNYYSSTFQFQNYFNQIFSQQNSEVDPWHDESTTEKSATQFIIINKEFLSFKGSILTRFLQSTQNNSNYII</sequence>
<dbReference type="EMBL" id="CP028136">
    <property type="protein sequence ID" value="AVR45171.1"/>
    <property type="molecule type" value="Genomic_DNA"/>
</dbReference>